<keyword evidence="1" id="KW-0472">Membrane</keyword>
<dbReference type="EMBL" id="BK032540">
    <property type="protein sequence ID" value="DAF46565.1"/>
    <property type="molecule type" value="Genomic_DNA"/>
</dbReference>
<keyword evidence="1" id="KW-0812">Transmembrane</keyword>
<sequence length="32" mass="3840">MINTRGTEYICYILPLLKYIIAHILAYLNQRK</sequence>
<reference evidence="2" key="1">
    <citation type="journal article" date="2021" name="Proc. Natl. Acad. Sci. U.S.A.">
        <title>A Catalog of Tens of Thousands of Viruses from Human Metagenomes Reveals Hidden Associations with Chronic Diseases.</title>
        <authorList>
            <person name="Tisza M.J."/>
            <person name="Buck C.B."/>
        </authorList>
    </citation>
    <scope>NUCLEOTIDE SEQUENCE</scope>
    <source>
        <strain evidence="2">Ct1ba2</strain>
    </source>
</reference>
<proteinExistence type="predicted"/>
<organism evidence="2">
    <name type="scientific">Myoviridae sp. ct1ba2</name>
    <dbReference type="NCBI Taxonomy" id="2827654"/>
    <lineage>
        <taxon>Viruses</taxon>
        <taxon>Duplodnaviria</taxon>
        <taxon>Heunggongvirae</taxon>
        <taxon>Uroviricota</taxon>
        <taxon>Caudoviricetes</taxon>
    </lineage>
</organism>
<keyword evidence="1" id="KW-1133">Transmembrane helix</keyword>
<evidence type="ECO:0000256" key="1">
    <source>
        <dbReference type="SAM" id="Phobius"/>
    </source>
</evidence>
<protein>
    <submittedName>
        <fullName evidence="2">Uncharacterized protein</fullName>
    </submittedName>
</protein>
<evidence type="ECO:0000313" key="2">
    <source>
        <dbReference type="EMBL" id="DAF46565.1"/>
    </source>
</evidence>
<feature type="transmembrane region" description="Helical" evidence="1">
    <location>
        <begin position="6"/>
        <end position="28"/>
    </location>
</feature>
<name>A0A8S5S699_9CAUD</name>
<accession>A0A8S5S699</accession>